<accession>A0A345M815</accession>
<dbReference type="EMBL" id="MH576964">
    <property type="protein sequence ID" value="AXH66636.1"/>
    <property type="molecule type" value="Genomic_DNA"/>
</dbReference>
<protein>
    <submittedName>
        <fullName evidence="1">Uncharacterized protein</fullName>
    </submittedName>
</protein>
<organism evidence="1 2">
    <name type="scientific">Streptomyces phage Starbow</name>
    <dbReference type="NCBI Taxonomy" id="2283266"/>
    <lineage>
        <taxon>Viruses</taxon>
        <taxon>Duplodnaviria</taxon>
        <taxon>Heunggongvirae</taxon>
        <taxon>Uroviricota</taxon>
        <taxon>Caudoviricetes</taxon>
        <taxon>Stanwilliamsviridae</taxon>
        <taxon>Boydwoodruffvirinae</taxon>
        <taxon>Karimacvirus</taxon>
        <taxon>Karimacvirus karimac</taxon>
        <taxon>Streptomyces virus Karimac</taxon>
    </lineage>
</organism>
<name>A0A345M815_9CAUD</name>
<evidence type="ECO:0000313" key="1">
    <source>
        <dbReference type="EMBL" id="AXH66636.1"/>
    </source>
</evidence>
<dbReference type="Proteomes" id="UP000259040">
    <property type="component" value="Segment"/>
</dbReference>
<proteinExistence type="predicted"/>
<reference evidence="1 2" key="1">
    <citation type="submission" date="2018-07" db="EMBL/GenBank/DDBJ databases">
        <authorList>
            <person name="Boyd E.M."/>
            <person name="Barkley D.B."/>
            <person name="Naeem H."/>
            <person name="Vanhorne R."/>
            <person name="Nayek S."/>
            <person name="Layton S.R."/>
            <person name="Hughes L.E."/>
            <person name="Garlena R.A."/>
            <person name="Russell D.A."/>
            <person name="Pope W.H."/>
            <person name="Jacobs-Sera D."/>
            <person name="Hatfull G.F."/>
        </authorList>
    </citation>
    <scope>NUCLEOTIDE SEQUENCE [LARGE SCALE GENOMIC DNA]</scope>
</reference>
<gene>
    <name evidence="1" type="primary">148</name>
    <name evidence="1" type="ORF">SEA_STARBOW_148</name>
</gene>
<sequence length="61" mass="6908">MPVTMTELFLAGVIEHHGVESNGEALVKINWDVLREYNYDLYVHMKAAEIDADLDGDTMEP</sequence>
<evidence type="ECO:0000313" key="2">
    <source>
        <dbReference type="Proteomes" id="UP000259040"/>
    </source>
</evidence>